<dbReference type="AlphaFoldDB" id="A0A1M4VGP4"/>
<evidence type="ECO:0000313" key="1">
    <source>
        <dbReference type="EMBL" id="SHE68141.1"/>
    </source>
</evidence>
<evidence type="ECO:0000313" key="2">
    <source>
        <dbReference type="Proteomes" id="UP000184485"/>
    </source>
</evidence>
<gene>
    <name evidence="1" type="ORF">SAMN02745157_0700</name>
</gene>
<dbReference type="Proteomes" id="UP000184485">
    <property type="component" value="Unassembled WGS sequence"/>
</dbReference>
<protein>
    <recommendedName>
        <fullName evidence="3">Phage P2 GpE</fullName>
    </recommendedName>
</protein>
<name>A0A1M4VGP4_9HYPH</name>
<dbReference type="RefSeq" id="WP_175561702.1">
    <property type="nucleotide sequence ID" value="NZ_FQUP01000001.1"/>
</dbReference>
<keyword evidence="2" id="KW-1185">Reference proteome</keyword>
<organism evidence="1 2">
    <name type="scientific">Kaistia soli DSM 19436</name>
    <dbReference type="NCBI Taxonomy" id="1122133"/>
    <lineage>
        <taxon>Bacteria</taxon>
        <taxon>Pseudomonadati</taxon>
        <taxon>Pseudomonadota</taxon>
        <taxon>Alphaproteobacteria</taxon>
        <taxon>Hyphomicrobiales</taxon>
        <taxon>Kaistiaceae</taxon>
        <taxon>Kaistia</taxon>
    </lineage>
</organism>
<proteinExistence type="predicted"/>
<reference evidence="1 2" key="1">
    <citation type="submission" date="2016-11" db="EMBL/GenBank/DDBJ databases">
        <authorList>
            <person name="Jaros S."/>
            <person name="Januszkiewicz K."/>
            <person name="Wedrychowicz H."/>
        </authorList>
    </citation>
    <scope>NUCLEOTIDE SEQUENCE [LARGE SCALE GENOMIC DNA]</scope>
    <source>
        <strain evidence="1 2">DSM 19436</strain>
    </source>
</reference>
<dbReference type="EMBL" id="FQUP01000001">
    <property type="protein sequence ID" value="SHE68141.1"/>
    <property type="molecule type" value="Genomic_DNA"/>
</dbReference>
<evidence type="ECO:0008006" key="3">
    <source>
        <dbReference type="Google" id="ProtNLM"/>
    </source>
</evidence>
<accession>A0A1M4VGP4</accession>
<sequence>MDDPERVFLFALADHFGMPVADLETRLPHEELSEWVAWQRVMKRMRG</sequence>